<organism evidence="1 2">
    <name type="scientific">Striga asiatica</name>
    <name type="common">Asiatic witchweed</name>
    <name type="synonym">Buchnera asiatica</name>
    <dbReference type="NCBI Taxonomy" id="4170"/>
    <lineage>
        <taxon>Eukaryota</taxon>
        <taxon>Viridiplantae</taxon>
        <taxon>Streptophyta</taxon>
        <taxon>Embryophyta</taxon>
        <taxon>Tracheophyta</taxon>
        <taxon>Spermatophyta</taxon>
        <taxon>Magnoliopsida</taxon>
        <taxon>eudicotyledons</taxon>
        <taxon>Gunneridae</taxon>
        <taxon>Pentapetalae</taxon>
        <taxon>asterids</taxon>
        <taxon>lamiids</taxon>
        <taxon>Lamiales</taxon>
        <taxon>Orobanchaceae</taxon>
        <taxon>Buchnereae</taxon>
        <taxon>Striga</taxon>
    </lineage>
</organism>
<sequence>MSSVHTCRHTPEQVHGRRQHHKCECILRACHVRRPITSTFGPPRLTIIDDITNSQKSTHNPNRACQWRGACRDVDAQLPADPCVHCRCSNSKGLRWREFVRHHQAEGPRLSQQEFGRFVKSEVLDSDRAANLKLRMSEKATSLDKIVETVKRGISINSIRAKGQHRIAKESCELVFSWKYKH</sequence>
<comment type="caution">
    <text evidence="1">The sequence shown here is derived from an EMBL/GenBank/DDBJ whole genome shotgun (WGS) entry which is preliminary data.</text>
</comment>
<protein>
    <submittedName>
        <fullName evidence="1">Nitrogen fixation S (NIFS)-like 1</fullName>
    </submittedName>
</protein>
<accession>A0A5A7PBW9</accession>
<proteinExistence type="predicted"/>
<evidence type="ECO:0000313" key="1">
    <source>
        <dbReference type="EMBL" id="GER30036.1"/>
    </source>
</evidence>
<dbReference type="AlphaFoldDB" id="A0A5A7PBW9"/>
<dbReference type="EMBL" id="BKCP01004294">
    <property type="protein sequence ID" value="GER30036.1"/>
    <property type="molecule type" value="Genomic_DNA"/>
</dbReference>
<gene>
    <name evidence="1" type="ORF">STAS_05940</name>
</gene>
<name>A0A5A7PBW9_STRAF</name>
<evidence type="ECO:0000313" key="2">
    <source>
        <dbReference type="Proteomes" id="UP000325081"/>
    </source>
</evidence>
<dbReference type="Proteomes" id="UP000325081">
    <property type="component" value="Unassembled WGS sequence"/>
</dbReference>
<reference evidence="2" key="1">
    <citation type="journal article" date="2019" name="Curr. Biol.">
        <title>Genome Sequence of Striga asiatica Provides Insight into the Evolution of Plant Parasitism.</title>
        <authorList>
            <person name="Yoshida S."/>
            <person name="Kim S."/>
            <person name="Wafula E.K."/>
            <person name="Tanskanen J."/>
            <person name="Kim Y.M."/>
            <person name="Honaas L."/>
            <person name="Yang Z."/>
            <person name="Spallek T."/>
            <person name="Conn C.E."/>
            <person name="Ichihashi Y."/>
            <person name="Cheong K."/>
            <person name="Cui S."/>
            <person name="Der J.P."/>
            <person name="Gundlach H."/>
            <person name="Jiao Y."/>
            <person name="Hori C."/>
            <person name="Ishida J.K."/>
            <person name="Kasahara H."/>
            <person name="Kiba T."/>
            <person name="Kim M.S."/>
            <person name="Koo N."/>
            <person name="Laohavisit A."/>
            <person name="Lee Y.H."/>
            <person name="Lumba S."/>
            <person name="McCourt P."/>
            <person name="Mortimer J.C."/>
            <person name="Mutuku J.M."/>
            <person name="Nomura T."/>
            <person name="Sasaki-Sekimoto Y."/>
            <person name="Seto Y."/>
            <person name="Wang Y."/>
            <person name="Wakatake T."/>
            <person name="Sakakibara H."/>
            <person name="Demura T."/>
            <person name="Yamaguchi S."/>
            <person name="Yoneyama K."/>
            <person name="Manabe R.I."/>
            <person name="Nelson D.C."/>
            <person name="Schulman A.H."/>
            <person name="Timko M.P."/>
            <person name="dePamphilis C.W."/>
            <person name="Choi D."/>
            <person name="Shirasu K."/>
        </authorList>
    </citation>
    <scope>NUCLEOTIDE SEQUENCE [LARGE SCALE GENOMIC DNA]</scope>
    <source>
        <strain evidence="2">cv. UVA1</strain>
    </source>
</reference>
<keyword evidence="2" id="KW-1185">Reference proteome</keyword>